<dbReference type="VEuPathDB" id="PlasmoDB:PocGH01_00159400"/>
<dbReference type="OrthoDB" id="385826at2759"/>
<dbReference type="AlphaFoldDB" id="A0A1C3KN25"/>
<evidence type="ECO:0000313" key="3">
    <source>
        <dbReference type="Proteomes" id="UP000243200"/>
    </source>
</evidence>
<keyword evidence="1" id="KW-0812">Transmembrane</keyword>
<evidence type="ECO:0000256" key="1">
    <source>
        <dbReference type="SAM" id="Phobius"/>
    </source>
</evidence>
<keyword evidence="1" id="KW-0472">Membrane</keyword>
<evidence type="ECO:0000313" key="2">
    <source>
        <dbReference type="EMBL" id="SBT75395.1"/>
    </source>
</evidence>
<evidence type="ECO:0008006" key="4">
    <source>
        <dbReference type="Google" id="ProtNLM"/>
    </source>
</evidence>
<reference evidence="2 3" key="1">
    <citation type="submission" date="2016-06" db="EMBL/GenBank/DDBJ databases">
        <authorList>
            <consortium name="Pathogen Informatics"/>
        </authorList>
    </citation>
    <scope>NUCLEOTIDE SEQUENCE [LARGE SCALE GENOMIC DNA]</scope>
    <source>
        <strain evidence="2">PowCR01</strain>
    </source>
</reference>
<dbReference type="Proteomes" id="UP000243200">
    <property type="component" value="Chromosome 3"/>
</dbReference>
<proteinExistence type="predicted"/>
<feature type="transmembrane region" description="Helical" evidence="1">
    <location>
        <begin position="249"/>
        <end position="275"/>
    </location>
</feature>
<keyword evidence="1" id="KW-1133">Transmembrane helix</keyword>
<gene>
    <name evidence="2" type="primary">PowCR01_030005000</name>
    <name evidence="2" type="ORF">POWCR01_030005000</name>
</gene>
<sequence>MCFLILHYVRSRTFGKSWNEKINPDKSFAVVTSRLLKGETQGEYEKRYSSLKERLKHYYDENDSAFPEQINILIHSDSFPSQCGPFNFVNFKNIHDSPKFIANLNEKFGVLNYDSDKEKQLDKLKYHGYNKKFSDELKYDKDFNVRHTKERHRFFETMRYNDKKKKKRKSKIRLFLKRLNSRLASEMLLFLRSNSSSNKPFVKDHTVLGNILHFINKYKVFHPLIISGLIYFSILVICAVIISNSIGSIAFATSFAVVSFCIYFLMGIYYLYIFIKARRIKKNSKKYYYSSNHVDY</sequence>
<dbReference type="EMBL" id="LT594507">
    <property type="protein sequence ID" value="SBT75395.1"/>
    <property type="molecule type" value="Genomic_DNA"/>
</dbReference>
<name>A0A1C3KN25_PLAOA</name>
<accession>A0A1C3KN25</accession>
<protein>
    <recommendedName>
        <fullName evidence="4">Pv-fam-d protein</fullName>
    </recommendedName>
</protein>
<feature type="transmembrane region" description="Helical" evidence="1">
    <location>
        <begin position="220"/>
        <end position="243"/>
    </location>
</feature>
<dbReference type="VEuPathDB" id="PlasmoDB:POWCR01_030005000"/>
<organism evidence="2 3">
    <name type="scientific">Plasmodium ovale</name>
    <name type="common">malaria parasite P. ovale</name>
    <dbReference type="NCBI Taxonomy" id="36330"/>
    <lineage>
        <taxon>Eukaryota</taxon>
        <taxon>Sar</taxon>
        <taxon>Alveolata</taxon>
        <taxon>Apicomplexa</taxon>
        <taxon>Aconoidasida</taxon>
        <taxon>Haemosporida</taxon>
        <taxon>Plasmodiidae</taxon>
        <taxon>Plasmodium</taxon>
        <taxon>Plasmodium (Plasmodium)</taxon>
    </lineage>
</organism>